<organism evidence="2 3">
    <name type="scientific">Austropuccinia psidii MF-1</name>
    <dbReference type="NCBI Taxonomy" id="1389203"/>
    <lineage>
        <taxon>Eukaryota</taxon>
        <taxon>Fungi</taxon>
        <taxon>Dikarya</taxon>
        <taxon>Basidiomycota</taxon>
        <taxon>Pucciniomycotina</taxon>
        <taxon>Pucciniomycetes</taxon>
        <taxon>Pucciniales</taxon>
        <taxon>Sphaerophragmiaceae</taxon>
        <taxon>Austropuccinia</taxon>
    </lineage>
</organism>
<feature type="domain" description="Integrase zinc-binding" evidence="1">
    <location>
        <begin position="43"/>
        <end position="99"/>
    </location>
</feature>
<dbReference type="InterPro" id="IPR052160">
    <property type="entry name" value="Gypsy_RT_Integrase-like"/>
</dbReference>
<dbReference type="Pfam" id="PF17921">
    <property type="entry name" value="Integrase_H2C2"/>
    <property type="match status" value="1"/>
</dbReference>
<evidence type="ECO:0000259" key="1">
    <source>
        <dbReference type="Pfam" id="PF17921"/>
    </source>
</evidence>
<dbReference type="FunFam" id="1.10.340.70:FF:000001">
    <property type="entry name" value="Retrovirus-related Pol polyprotein from transposon gypsy-like Protein"/>
    <property type="match status" value="1"/>
</dbReference>
<dbReference type="OrthoDB" id="3095879at2759"/>
<evidence type="ECO:0000313" key="2">
    <source>
        <dbReference type="EMBL" id="MBW0468142.1"/>
    </source>
</evidence>
<dbReference type="Gene3D" id="1.10.340.70">
    <property type="match status" value="1"/>
</dbReference>
<sequence length="138" mass="15995">MERQRFKEIIDKLARGESVSDYTLETQARLILLEDRVVIPSSHALQLDILQKHHDSPLAGHPGQEKTLKLIKRDLHWAGMNQVIKDYMYSCQNCSRSKNIHHKKFGLLKRLQIPSGPWNSLLMDFITQFPLSSNFDSI</sequence>
<name>A0A9Q3BMS0_9BASI</name>
<dbReference type="AlphaFoldDB" id="A0A9Q3BMS0"/>
<accession>A0A9Q3BMS0</accession>
<proteinExistence type="predicted"/>
<dbReference type="PANTHER" id="PTHR47266">
    <property type="entry name" value="ENDONUCLEASE-RELATED"/>
    <property type="match status" value="1"/>
</dbReference>
<dbReference type="Proteomes" id="UP000765509">
    <property type="component" value="Unassembled WGS sequence"/>
</dbReference>
<dbReference type="InterPro" id="IPR041588">
    <property type="entry name" value="Integrase_H2C2"/>
</dbReference>
<evidence type="ECO:0000313" key="3">
    <source>
        <dbReference type="Proteomes" id="UP000765509"/>
    </source>
</evidence>
<dbReference type="EMBL" id="AVOT02001783">
    <property type="protein sequence ID" value="MBW0468142.1"/>
    <property type="molecule type" value="Genomic_DNA"/>
</dbReference>
<reference evidence="2" key="1">
    <citation type="submission" date="2021-03" db="EMBL/GenBank/DDBJ databases">
        <title>Draft genome sequence of rust myrtle Austropuccinia psidii MF-1, a brazilian biotype.</title>
        <authorList>
            <person name="Quecine M.C."/>
            <person name="Pachon D.M.R."/>
            <person name="Bonatelli M.L."/>
            <person name="Correr F.H."/>
            <person name="Franceschini L.M."/>
            <person name="Leite T.F."/>
            <person name="Margarido G.R.A."/>
            <person name="Almeida C.A."/>
            <person name="Ferrarezi J.A."/>
            <person name="Labate C.A."/>
        </authorList>
    </citation>
    <scope>NUCLEOTIDE SEQUENCE</scope>
    <source>
        <strain evidence="2">MF-1</strain>
    </source>
</reference>
<keyword evidence="3" id="KW-1185">Reference proteome</keyword>
<gene>
    <name evidence="2" type="ORF">O181_007857</name>
</gene>
<protein>
    <recommendedName>
        <fullName evidence="1">Integrase zinc-binding domain-containing protein</fullName>
    </recommendedName>
</protein>
<comment type="caution">
    <text evidence="2">The sequence shown here is derived from an EMBL/GenBank/DDBJ whole genome shotgun (WGS) entry which is preliminary data.</text>
</comment>